<evidence type="ECO:0000256" key="3">
    <source>
        <dbReference type="ARBA" id="ARBA00022692"/>
    </source>
</evidence>
<dbReference type="GO" id="GO:0005886">
    <property type="term" value="C:plasma membrane"/>
    <property type="evidence" value="ECO:0007669"/>
    <property type="project" value="UniProtKB-SubCell"/>
</dbReference>
<sequence length="280" mass="29869">MAVILPAVPVAWLLCMMSIVTILVFAVCAARWIAISQLPWISAVMGRVYCYVAFVIGASIVTPLQLGELLKVKFAQESGINIGNSTFNVALERILDLATIAAMGVSGLIYVRSGSAFLSLLALILMFSVGLAIPLVLQAYVRRLADTSFGRRMKVFSGRPIPTYRLAIFGVTTILKWGLTLAAWLLILSAVDVNLTIGQGSLLVGSVTTISILSMIPGGLGVQEVSVRAILVGMNVEPSHAEAAAIVLRLFTPVMVVLGLAHLPFLYRISNSAGRTKTNV</sequence>
<feature type="transmembrane region" description="Helical" evidence="6">
    <location>
        <begin position="117"/>
        <end position="141"/>
    </location>
</feature>
<evidence type="ECO:0000256" key="4">
    <source>
        <dbReference type="ARBA" id="ARBA00022989"/>
    </source>
</evidence>
<feature type="transmembrane region" description="Helical" evidence="6">
    <location>
        <begin position="243"/>
        <end position="267"/>
    </location>
</feature>
<keyword evidence="5 6" id="KW-0472">Membrane</keyword>
<feature type="transmembrane region" description="Helical" evidence="6">
    <location>
        <begin position="40"/>
        <end position="64"/>
    </location>
</feature>
<dbReference type="Pfam" id="PF03706">
    <property type="entry name" value="LPG_synthase_TM"/>
    <property type="match status" value="1"/>
</dbReference>
<dbReference type="InterPro" id="IPR022791">
    <property type="entry name" value="L-PG_synthase/AglD"/>
</dbReference>
<keyword evidence="4 6" id="KW-1133">Transmembrane helix</keyword>
<feature type="transmembrane region" description="Helical" evidence="6">
    <location>
        <begin position="12"/>
        <end position="34"/>
    </location>
</feature>
<feature type="transmembrane region" description="Helical" evidence="6">
    <location>
        <begin position="162"/>
        <end position="188"/>
    </location>
</feature>
<protein>
    <submittedName>
        <fullName evidence="7">Lysylphosphatidylglycerol synthetase/UPF0104</fullName>
    </submittedName>
</protein>
<keyword evidence="2" id="KW-1003">Cell membrane</keyword>
<evidence type="ECO:0000256" key="5">
    <source>
        <dbReference type="ARBA" id="ARBA00023136"/>
    </source>
</evidence>
<dbReference type="Proteomes" id="UP000039660">
    <property type="component" value="Unassembled WGS sequence"/>
</dbReference>
<reference evidence="7 8" key="1">
    <citation type="submission" date="2014-08" db="EMBL/GenBank/DDBJ databases">
        <authorList>
            <person name="Chen Y.-H."/>
        </authorList>
    </citation>
    <scope>NUCLEOTIDE SEQUENCE [LARGE SCALE GENOMIC DNA]</scope>
</reference>
<evidence type="ECO:0000256" key="6">
    <source>
        <dbReference type="SAM" id="Phobius"/>
    </source>
</evidence>
<organism evidence="7 8">
    <name type="scientific">Neorhizobium galegae bv. officinalis</name>
    <dbReference type="NCBI Taxonomy" id="323656"/>
    <lineage>
        <taxon>Bacteria</taxon>
        <taxon>Pseudomonadati</taxon>
        <taxon>Pseudomonadota</taxon>
        <taxon>Alphaproteobacteria</taxon>
        <taxon>Hyphomicrobiales</taxon>
        <taxon>Rhizobiaceae</taxon>
        <taxon>Rhizobium/Agrobacterium group</taxon>
        <taxon>Neorhizobium</taxon>
    </lineage>
</organism>
<feature type="transmembrane region" description="Helical" evidence="6">
    <location>
        <begin position="200"/>
        <end position="222"/>
    </location>
</feature>
<proteinExistence type="predicted"/>
<feature type="transmembrane region" description="Helical" evidence="6">
    <location>
        <begin position="94"/>
        <end position="111"/>
    </location>
</feature>
<evidence type="ECO:0000256" key="2">
    <source>
        <dbReference type="ARBA" id="ARBA00022475"/>
    </source>
</evidence>
<accession>A0A0T7H4V6</accession>
<dbReference type="PANTHER" id="PTHR39087:SF2">
    <property type="entry name" value="UPF0104 MEMBRANE PROTEIN MJ1595"/>
    <property type="match status" value="1"/>
</dbReference>
<evidence type="ECO:0000313" key="8">
    <source>
        <dbReference type="Proteomes" id="UP000039660"/>
    </source>
</evidence>
<evidence type="ECO:0000256" key="1">
    <source>
        <dbReference type="ARBA" id="ARBA00004651"/>
    </source>
</evidence>
<gene>
    <name evidence="7" type="ORF">NGAL_HAMBI1189_55450</name>
</gene>
<comment type="subcellular location">
    <subcellularLocation>
        <location evidence="1">Cell membrane</location>
        <topology evidence="1">Multi-pass membrane protein</topology>
    </subcellularLocation>
</comment>
<name>A0A0T7H4V6_NEOGA</name>
<keyword evidence="3 6" id="KW-0812">Transmembrane</keyword>
<dbReference type="EMBL" id="CCRK01000022">
    <property type="protein sequence ID" value="CDZ54509.1"/>
    <property type="molecule type" value="Genomic_DNA"/>
</dbReference>
<evidence type="ECO:0000313" key="7">
    <source>
        <dbReference type="EMBL" id="CDZ54509.1"/>
    </source>
</evidence>
<dbReference type="AlphaFoldDB" id="A0A0T7H4V6"/>
<dbReference type="PANTHER" id="PTHR39087">
    <property type="entry name" value="UPF0104 MEMBRANE PROTEIN MJ1595"/>
    <property type="match status" value="1"/>
</dbReference>